<protein>
    <submittedName>
        <fullName evidence="5">GntR family transcriptional regulator</fullName>
    </submittedName>
</protein>
<comment type="caution">
    <text evidence="5">The sequence shown here is derived from an EMBL/GenBank/DDBJ whole genome shotgun (WGS) entry which is preliminary data.</text>
</comment>
<feature type="domain" description="HTH gntR-type" evidence="4">
    <location>
        <begin position="12"/>
        <end position="80"/>
    </location>
</feature>
<sequence>MIRDAIARGKAPPRYLQVAETLRSAILSGELSPGDQFPTESDLCKAHGISRFTVREALRRLETEGLIARRRGSGTVVRPAAARGGTLHQPLSNVGEILQYAQDTSITFTAEGASRLPRKIAEEIDSPANEKWFRFRGTRLRSGDDLPIAVTDAFVHGRLADVVGSFDLNQSTLFRQIEQFGGVRVGRITQDIQAVSASAEMSVLLQVQRRSACLRILRCYYDVEDRLYEISASYHPGERFAYSMHMESDR</sequence>
<dbReference type="RefSeq" id="WP_346245598.1">
    <property type="nucleotide sequence ID" value="NZ_JBDIZK010000002.1"/>
</dbReference>
<gene>
    <name evidence="5" type="ORF">TPR58_05430</name>
</gene>
<dbReference type="SUPFAM" id="SSF64288">
    <property type="entry name" value="Chorismate lyase-like"/>
    <property type="match status" value="1"/>
</dbReference>
<dbReference type="Gene3D" id="3.40.1410.10">
    <property type="entry name" value="Chorismate lyase-like"/>
    <property type="match status" value="1"/>
</dbReference>
<evidence type="ECO:0000313" key="6">
    <source>
        <dbReference type="Proteomes" id="UP001427805"/>
    </source>
</evidence>
<dbReference type="InterPro" id="IPR036390">
    <property type="entry name" value="WH_DNA-bd_sf"/>
</dbReference>
<dbReference type="CDD" id="cd07377">
    <property type="entry name" value="WHTH_GntR"/>
    <property type="match status" value="1"/>
</dbReference>
<keyword evidence="3" id="KW-0804">Transcription</keyword>
<dbReference type="PROSITE" id="PS50949">
    <property type="entry name" value="HTH_GNTR"/>
    <property type="match status" value="1"/>
</dbReference>
<dbReference type="Gene3D" id="1.10.10.10">
    <property type="entry name" value="Winged helix-like DNA-binding domain superfamily/Winged helix DNA-binding domain"/>
    <property type="match status" value="1"/>
</dbReference>
<dbReference type="InterPro" id="IPR000524">
    <property type="entry name" value="Tscrpt_reg_HTH_GntR"/>
</dbReference>
<reference evidence="5 6" key="1">
    <citation type="submission" date="2024-05" db="EMBL/GenBank/DDBJ databases">
        <title>Sphingomonas sp. HF-S3 16S ribosomal RNA gene Genome sequencing and assembly.</title>
        <authorList>
            <person name="Lee H."/>
        </authorList>
    </citation>
    <scope>NUCLEOTIDE SEQUENCE [LARGE SCALE GENOMIC DNA]</scope>
    <source>
        <strain evidence="5 6">HF-S3</strain>
    </source>
</reference>
<dbReference type="SMART" id="SM00866">
    <property type="entry name" value="UTRA"/>
    <property type="match status" value="1"/>
</dbReference>
<dbReference type="EMBL" id="JBDIZK010000002">
    <property type="protein sequence ID" value="MEN3746600.1"/>
    <property type="molecule type" value="Genomic_DNA"/>
</dbReference>
<keyword evidence="1" id="KW-0805">Transcription regulation</keyword>
<dbReference type="PANTHER" id="PTHR44846">
    <property type="entry name" value="MANNOSYL-D-GLYCERATE TRANSPORT/METABOLISM SYSTEM REPRESSOR MNGR-RELATED"/>
    <property type="match status" value="1"/>
</dbReference>
<keyword evidence="2" id="KW-0238">DNA-binding</keyword>
<organism evidence="5 6">
    <name type="scientific">Sphingomonas rustica</name>
    <dbReference type="NCBI Taxonomy" id="3103142"/>
    <lineage>
        <taxon>Bacteria</taxon>
        <taxon>Pseudomonadati</taxon>
        <taxon>Pseudomonadota</taxon>
        <taxon>Alphaproteobacteria</taxon>
        <taxon>Sphingomonadales</taxon>
        <taxon>Sphingomonadaceae</taxon>
        <taxon>Sphingomonas</taxon>
    </lineage>
</organism>
<evidence type="ECO:0000256" key="2">
    <source>
        <dbReference type="ARBA" id="ARBA00023125"/>
    </source>
</evidence>
<proteinExistence type="predicted"/>
<dbReference type="SUPFAM" id="SSF46785">
    <property type="entry name" value="Winged helix' DNA-binding domain"/>
    <property type="match status" value="1"/>
</dbReference>
<dbReference type="SMART" id="SM00345">
    <property type="entry name" value="HTH_GNTR"/>
    <property type="match status" value="1"/>
</dbReference>
<dbReference type="PRINTS" id="PR00035">
    <property type="entry name" value="HTHGNTR"/>
</dbReference>
<dbReference type="InterPro" id="IPR050679">
    <property type="entry name" value="Bact_HTH_transcr_reg"/>
</dbReference>
<dbReference type="InterPro" id="IPR028978">
    <property type="entry name" value="Chorismate_lyase_/UTRA_dom_sf"/>
</dbReference>
<dbReference type="PANTHER" id="PTHR44846:SF1">
    <property type="entry name" value="MANNOSYL-D-GLYCERATE TRANSPORT_METABOLISM SYSTEM REPRESSOR MNGR-RELATED"/>
    <property type="match status" value="1"/>
</dbReference>
<dbReference type="Pfam" id="PF00392">
    <property type="entry name" value="GntR"/>
    <property type="match status" value="1"/>
</dbReference>
<accession>A0ABV0B4Y0</accession>
<dbReference type="Pfam" id="PF07702">
    <property type="entry name" value="UTRA"/>
    <property type="match status" value="1"/>
</dbReference>
<keyword evidence="6" id="KW-1185">Reference proteome</keyword>
<evidence type="ECO:0000256" key="1">
    <source>
        <dbReference type="ARBA" id="ARBA00023015"/>
    </source>
</evidence>
<dbReference type="InterPro" id="IPR036388">
    <property type="entry name" value="WH-like_DNA-bd_sf"/>
</dbReference>
<dbReference type="Proteomes" id="UP001427805">
    <property type="component" value="Unassembled WGS sequence"/>
</dbReference>
<evidence type="ECO:0000259" key="4">
    <source>
        <dbReference type="PROSITE" id="PS50949"/>
    </source>
</evidence>
<evidence type="ECO:0000256" key="3">
    <source>
        <dbReference type="ARBA" id="ARBA00023163"/>
    </source>
</evidence>
<dbReference type="InterPro" id="IPR011663">
    <property type="entry name" value="UTRA"/>
</dbReference>
<evidence type="ECO:0000313" key="5">
    <source>
        <dbReference type="EMBL" id="MEN3746600.1"/>
    </source>
</evidence>
<name>A0ABV0B4Y0_9SPHN</name>